<evidence type="ECO:0000313" key="5">
    <source>
        <dbReference type="EMBL" id="SDF49464.1"/>
    </source>
</evidence>
<protein>
    <submittedName>
        <fullName evidence="5">CDP-alcohol phosphatidyltransferase</fullName>
    </submittedName>
</protein>
<dbReference type="GO" id="GO:0008654">
    <property type="term" value="P:phospholipid biosynthetic process"/>
    <property type="evidence" value="ECO:0007669"/>
    <property type="project" value="InterPro"/>
</dbReference>
<dbReference type="AlphaFoldDB" id="A0A1G7LJD1"/>
<feature type="transmembrane region" description="Helical" evidence="4">
    <location>
        <begin position="24"/>
        <end position="41"/>
    </location>
</feature>
<dbReference type="EMBL" id="FNAX01000008">
    <property type="protein sequence ID" value="SDF49464.1"/>
    <property type="molecule type" value="Genomic_DNA"/>
</dbReference>
<accession>A0A1G7LJD1</accession>
<name>A0A1G7LJD1_9ACTN</name>
<feature type="transmembrane region" description="Helical" evidence="4">
    <location>
        <begin position="359"/>
        <end position="379"/>
    </location>
</feature>
<gene>
    <name evidence="5" type="ORF">SAMN05216260_108249</name>
</gene>
<dbReference type="OrthoDB" id="269185at2"/>
<sequence length="432" mass="47138">MPSKHRDVPDLAEVRRLVQKKRDAWWTVLLVDPVATPLVRLVAKRTRITPNQITWGALLLGLVAAGCFWQGDWQWLIIGAVVYHVSFILDCMDGKVARLTGQGSVFGAWLDYIFDRVRVMACAVALMAGQYHRTDDTLYIWLAAVVIFLDGLRYLNSLEIFKTRHSMRKQIKARLRAARRAENASQVAFMEDLLRDNPSADIEQDLRRAAEEGTRALTVEDGGLLSEAQGAALLAEAEVQESEPRTATGSSVPAAATGKDTVGAHIPAPRSAEAPAAEGDPTAEGTSQEGAENAESAEGTPRNARVIDLHQEFRHRFPAYLRFRSFLLRHRIRTHLISGIEFQMGVFIVGPLIDAVIPTTIVAGALLLVFELAIVYKLLLSTRDFARTIDSFDREAAAREAAAAEEAAALGLPVPGQESADATAQGAAARGV</sequence>
<comment type="similarity">
    <text evidence="2">Belongs to the CDP-alcohol phosphatidyltransferase class-I family.</text>
</comment>
<keyword evidence="4" id="KW-0812">Transmembrane</keyword>
<dbReference type="InterPro" id="IPR000462">
    <property type="entry name" value="CDP-OH_P_trans"/>
</dbReference>
<keyword evidence="4" id="KW-1133">Transmembrane helix</keyword>
<evidence type="ECO:0000256" key="3">
    <source>
        <dbReference type="SAM" id="MobiDB-lite"/>
    </source>
</evidence>
<keyword evidence="1 2" id="KW-0808">Transferase</keyword>
<dbReference type="GO" id="GO:0016020">
    <property type="term" value="C:membrane"/>
    <property type="evidence" value="ECO:0007669"/>
    <property type="project" value="InterPro"/>
</dbReference>
<feature type="transmembrane region" description="Helical" evidence="4">
    <location>
        <begin position="332"/>
        <end position="353"/>
    </location>
</feature>
<dbReference type="Proteomes" id="UP000198614">
    <property type="component" value="Unassembled WGS sequence"/>
</dbReference>
<dbReference type="InterPro" id="IPR048254">
    <property type="entry name" value="CDP_ALCOHOL_P_TRANSF_CS"/>
</dbReference>
<keyword evidence="4" id="KW-0472">Membrane</keyword>
<dbReference type="InterPro" id="IPR043130">
    <property type="entry name" value="CDP-OH_PTrfase_TM_dom"/>
</dbReference>
<feature type="compositionally biased region" description="Low complexity" evidence="3">
    <location>
        <begin position="267"/>
        <end position="278"/>
    </location>
</feature>
<evidence type="ECO:0000313" key="6">
    <source>
        <dbReference type="Proteomes" id="UP000198614"/>
    </source>
</evidence>
<dbReference type="PROSITE" id="PS00379">
    <property type="entry name" value="CDP_ALCOHOL_P_TRANSF"/>
    <property type="match status" value="1"/>
</dbReference>
<dbReference type="GO" id="GO:0016780">
    <property type="term" value="F:phosphotransferase activity, for other substituted phosphate groups"/>
    <property type="evidence" value="ECO:0007669"/>
    <property type="project" value="InterPro"/>
</dbReference>
<dbReference type="Gene3D" id="1.20.120.1760">
    <property type="match status" value="1"/>
</dbReference>
<feature type="transmembrane region" description="Helical" evidence="4">
    <location>
        <begin position="138"/>
        <end position="155"/>
    </location>
</feature>
<evidence type="ECO:0000256" key="4">
    <source>
        <dbReference type="SAM" id="Phobius"/>
    </source>
</evidence>
<feature type="region of interest" description="Disordered" evidence="3">
    <location>
        <begin position="236"/>
        <end position="303"/>
    </location>
</feature>
<organism evidence="5 6">
    <name type="scientific">Streptomyces griseoaurantiacus</name>
    <dbReference type="NCBI Taxonomy" id="68213"/>
    <lineage>
        <taxon>Bacteria</taxon>
        <taxon>Bacillati</taxon>
        <taxon>Actinomycetota</taxon>
        <taxon>Actinomycetes</taxon>
        <taxon>Kitasatosporales</taxon>
        <taxon>Streptomycetaceae</taxon>
        <taxon>Streptomyces</taxon>
        <taxon>Streptomyces aurantiacus group</taxon>
    </lineage>
</organism>
<proteinExistence type="inferred from homology"/>
<dbReference type="Pfam" id="PF01066">
    <property type="entry name" value="CDP-OH_P_transf"/>
    <property type="match status" value="1"/>
</dbReference>
<feature type="transmembrane region" description="Helical" evidence="4">
    <location>
        <begin position="53"/>
        <end position="69"/>
    </location>
</feature>
<evidence type="ECO:0000256" key="2">
    <source>
        <dbReference type="RuleBase" id="RU003750"/>
    </source>
</evidence>
<reference evidence="5 6" key="1">
    <citation type="submission" date="2016-10" db="EMBL/GenBank/DDBJ databases">
        <authorList>
            <person name="de Groot N.N."/>
        </authorList>
    </citation>
    <scope>NUCLEOTIDE SEQUENCE [LARGE SCALE GENOMIC DNA]</scope>
    <source>
        <strain evidence="5 6">CGMCC 4.1859</strain>
    </source>
</reference>
<evidence type="ECO:0000256" key="1">
    <source>
        <dbReference type="ARBA" id="ARBA00022679"/>
    </source>
</evidence>